<dbReference type="OrthoDB" id="10413252at2759"/>
<dbReference type="AlphaFoldDB" id="A0A8H7JBH2"/>
<gene>
    <name evidence="1" type="ORF">EKO04_001451</name>
</gene>
<reference evidence="1" key="1">
    <citation type="submission" date="2018-12" db="EMBL/GenBank/DDBJ databases">
        <authorList>
            <person name="Syme R.A."/>
            <person name="Farfan-Caceres L."/>
            <person name="Lichtenzveig J."/>
        </authorList>
    </citation>
    <scope>NUCLEOTIDE SEQUENCE</scope>
    <source>
        <strain evidence="1">Al4</strain>
    </source>
</reference>
<organism evidence="1 2">
    <name type="scientific">Ascochyta lentis</name>
    <dbReference type="NCBI Taxonomy" id="205686"/>
    <lineage>
        <taxon>Eukaryota</taxon>
        <taxon>Fungi</taxon>
        <taxon>Dikarya</taxon>
        <taxon>Ascomycota</taxon>
        <taxon>Pezizomycotina</taxon>
        <taxon>Dothideomycetes</taxon>
        <taxon>Pleosporomycetidae</taxon>
        <taxon>Pleosporales</taxon>
        <taxon>Pleosporineae</taxon>
        <taxon>Didymellaceae</taxon>
        <taxon>Ascochyta</taxon>
    </lineage>
</organism>
<dbReference type="EMBL" id="RZGK01000003">
    <property type="protein sequence ID" value="KAF9700499.1"/>
    <property type="molecule type" value="Genomic_DNA"/>
</dbReference>
<dbReference type="Proteomes" id="UP000651452">
    <property type="component" value="Unassembled WGS sequence"/>
</dbReference>
<sequence length="127" mass="14552">MNTGMDPIDSPPTQPLLDSTTHDLLNTYPNLPLWAINAFFILQQPQGLWTPEARALLNMAYLPPSLYALDNLPIHVEALSEDLKESFESEEGWVKAKEEIDLWRLSRDLVKAKKEGWGQWKGVLYKM</sequence>
<reference evidence="1" key="2">
    <citation type="submission" date="2020-09" db="EMBL/GenBank/DDBJ databases">
        <title>Reference genome assembly for Australian Ascochyta lentis isolate Al4.</title>
        <authorList>
            <person name="Lee R.C."/>
            <person name="Farfan-Caceres L.M."/>
            <person name="Debler J.W."/>
            <person name="Williams A.H."/>
            <person name="Henares B.M."/>
        </authorList>
    </citation>
    <scope>NUCLEOTIDE SEQUENCE</scope>
    <source>
        <strain evidence="1">Al4</strain>
    </source>
</reference>
<proteinExistence type="predicted"/>
<protein>
    <submittedName>
        <fullName evidence="1">Uncharacterized protein</fullName>
    </submittedName>
</protein>
<comment type="caution">
    <text evidence="1">The sequence shown here is derived from an EMBL/GenBank/DDBJ whole genome shotgun (WGS) entry which is preliminary data.</text>
</comment>
<evidence type="ECO:0000313" key="2">
    <source>
        <dbReference type="Proteomes" id="UP000651452"/>
    </source>
</evidence>
<name>A0A8H7JBH2_9PLEO</name>
<keyword evidence="2" id="KW-1185">Reference proteome</keyword>
<evidence type="ECO:0000313" key="1">
    <source>
        <dbReference type="EMBL" id="KAF9700499.1"/>
    </source>
</evidence>
<accession>A0A8H7JBH2</accession>